<dbReference type="InterPro" id="IPR045865">
    <property type="entry name" value="ACT-like_dom_sf"/>
</dbReference>
<dbReference type="EMBL" id="PYMA01000004">
    <property type="protein sequence ID" value="PSW20173.1"/>
    <property type="molecule type" value="Genomic_DNA"/>
</dbReference>
<organism evidence="3 4">
    <name type="scientific">Photobacterium sanctipauli</name>
    <dbReference type="NCBI Taxonomy" id="1342794"/>
    <lineage>
        <taxon>Bacteria</taxon>
        <taxon>Pseudomonadati</taxon>
        <taxon>Pseudomonadota</taxon>
        <taxon>Gammaproteobacteria</taxon>
        <taxon>Vibrionales</taxon>
        <taxon>Vibrionaceae</taxon>
        <taxon>Photobacterium</taxon>
    </lineage>
</organism>
<dbReference type="AlphaFoldDB" id="A0A2T3NV64"/>
<dbReference type="SUPFAM" id="SSF55021">
    <property type="entry name" value="ACT-like"/>
    <property type="match status" value="2"/>
</dbReference>
<dbReference type="InterPro" id="IPR018717">
    <property type="entry name" value="DUF2241"/>
</dbReference>
<accession>A0A2T3NV64</accession>
<sequence>MAGITDLATLLTNMSPVLMDGEFVFCTQELKGDTSEVLAAAVALKPLATFVEPEGLTLVLAKAVADQHGLGYEGVFKGITLTVHSSLEAVGLTAAVATRLAEYSISANVVAAYYHDHVFVPVNRAEEALQALATMNTP</sequence>
<dbReference type="Gene3D" id="3.30.2130.10">
    <property type="entry name" value="VC0802-like"/>
    <property type="match status" value="1"/>
</dbReference>
<dbReference type="Pfam" id="PF13840">
    <property type="entry name" value="ACT_7"/>
    <property type="match status" value="1"/>
</dbReference>
<keyword evidence="4" id="KW-1185">Reference proteome</keyword>
<feature type="domain" description="DUF2241" evidence="1">
    <location>
        <begin position="2"/>
        <end position="77"/>
    </location>
</feature>
<comment type="caution">
    <text evidence="3">The sequence shown here is derived from an EMBL/GenBank/DDBJ whole genome shotgun (WGS) entry which is preliminary data.</text>
</comment>
<reference evidence="3 4" key="1">
    <citation type="submission" date="2018-01" db="EMBL/GenBank/DDBJ databases">
        <title>Whole genome sequencing of Histamine producing bacteria.</title>
        <authorList>
            <person name="Butler K."/>
        </authorList>
    </citation>
    <scope>NUCLEOTIDE SEQUENCE [LARGE SCALE GENOMIC DNA]</scope>
    <source>
        <strain evidence="3 4">DSM 100436</strain>
    </source>
</reference>
<gene>
    <name evidence="3" type="ORF">C9I98_08950</name>
</gene>
<dbReference type="InterPro" id="IPR027795">
    <property type="entry name" value="CASTOR_ACT_dom"/>
</dbReference>
<dbReference type="Proteomes" id="UP000241771">
    <property type="component" value="Unassembled WGS sequence"/>
</dbReference>
<proteinExistence type="predicted"/>
<feature type="domain" description="CASTOR ACT" evidence="2">
    <location>
        <begin position="79"/>
        <end position="132"/>
    </location>
</feature>
<protein>
    <submittedName>
        <fullName evidence="3">Transporter</fullName>
    </submittedName>
</protein>
<dbReference type="PANTHER" id="PTHR39199">
    <property type="entry name" value="BLR5128 PROTEIN"/>
    <property type="match status" value="1"/>
</dbReference>
<evidence type="ECO:0000259" key="2">
    <source>
        <dbReference type="Pfam" id="PF13840"/>
    </source>
</evidence>
<evidence type="ECO:0000259" key="1">
    <source>
        <dbReference type="Pfam" id="PF10000"/>
    </source>
</evidence>
<dbReference type="RefSeq" id="WP_107271876.1">
    <property type="nucleotide sequence ID" value="NZ_PYMA01000004.1"/>
</dbReference>
<evidence type="ECO:0000313" key="3">
    <source>
        <dbReference type="EMBL" id="PSW20173.1"/>
    </source>
</evidence>
<dbReference type="PANTHER" id="PTHR39199:SF1">
    <property type="entry name" value="BLR5128 PROTEIN"/>
    <property type="match status" value="1"/>
</dbReference>
<name>A0A2T3NV64_9GAMM</name>
<evidence type="ECO:0000313" key="4">
    <source>
        <dbReference type="Proteomes" id="UP000241771"/>
    </source>
</evidence>
<dbReference type="Pfam" id="PF10000">
    <property type="entry name" value="ACT_3"/>
    <property type="match status" value="1"/>
</dbReference>